<keyword evidence="1" id="KW-1133">Transmembrane helix</keyword>
<gene>
    <name evidence="2" type="ORF">SAMN05421858_0577</name>
</gene>
<dbReference type="AlphaFoldDB" id="A0A1N6W2Z0"/>
<protein>
    <submittedName>
        <fullName evidence="2">Uncharacterized protein</fullName>
    </submittedName>
</protein>
<dbReference type="Proteomes" id="UP000186914">
    <property type="component" value="Unassembled WGS sequence"/>
</dbReference>
<keyword evidence="1" id="KW-0812">Transmembrane</keyword>
<name>A0A1N6W2Z0_9EURY</name>
<accession>A0A1N6W2Z0</accession>
<sequence length="79" mass="8887">MRLRGPQRGWEKITLGVSLLFAVVVFVALSLAGQPFRGAAGGVLVIVAGIWEWRRKVKDQIRAERLESEAEESQRKRRG</sequence>
<evidence type="ECO:0000313" key="2">
    <source>
        <dbReference type="EMBL" id="SIQ84276.1"/>
    </source>
</evidence>
<reference evidence="3" key="1">
    <citation type="submission" date="2017-01" db="EMBL/GenBank/DDBJ databases">
        <authorList>
            <person name="Varghese N."/>
            <person name="Submissions S."/>
        </authorList>
    </citation>
    <scope>NUCLEOTIDE SEQUENCE [LARGE SCALE GENOMIC DNA]</scope>
    <source>
        <strain evidence="3">CGMCC 1.7737</strain>
    </source>
</reference>
<dbReference type="EMBL" id="FTNO01000001">
    <property type="protein sequence ID" value="SIQ84276.1"/>
    <property type="molecule type" value="Genomic_DNA"/>
</dbReference>
<evidence type="ECO:0000313" key="3">
    <source>
        <dbReference type="Proteomes" id="UP000186914"/>
    </source>
</evidence>
<keyword evidence="3" id="KW-1185">Reference proteome</keyword>
<proteinExistence type="predicted"/>
<feature type="transmembrane region" description="Helical" evidence="1">
    <location>
        <begin position="12"/>
        <end position="30"/>
    </location>
</feature>
<feature type="transmembrane region" description="Helical" evidence="1">
    <location>
        <begin position="36"/>
        <end position="53"/>
    </location>
</feature>
<evidence type="ECO:0000256" key="1">
    <source>
        <dbReference type="SAM" id="Phobius"/>
    </source>
</evidence>
<dbReference type="RefSeq" id="WP_076427769.1">
    <property type="nucleotide sequence ID" value="NZ_FTNO01000001.1"/>
</dbReference>
<organism evidence="2 3">
    <name type="scientific">Haladaptatus litoreus</name>
    <dbReference type="NCBI Taxonomy" id="553468"/>
    <lineage>
        <taxon>Archaea</taxon>
        <taxon>Methanobacteriati</taxon>
        <taxon>Methanobacteriota</taxon>
        <taxon>Stenosarchaea group</taxon>
        <taxon>Halobacteria</taxon>
        <taxon>Halobacteriales</taxon>
        <taxon>Haladaptataceae</taxon>
        <taxon>Haladaptatus</taxon>
    </lineage>
</organism>
<keyword evidence="1" id="KW-0472">Membrane</keyword>